<comment type="similarity">
    <text evidence="1">Belongs to the WXG100 family.</text>
</comment>
<keyword evidence="3" id="KW-1185">Reference proteome</keyword>
<evidence type="ECO:0000313" key="2">
    <source>
        <dbReference type="EMBL" id="MBN9644037.1"/>
    </source>
</evidence>
<dbReference type="Pfam" id="PF06013">
    <property type="entry name" value="WXG100"/>
    <property type="match status" value="1"/>
</dbReference>
<proteinExistence type="inferred from homology"/>
<organism evidence="2 3">
    <name type="scientific">Corynebacterium mendelii</name>
    <dbReference type="NCBI Taxonomy" id="2765362"/>
    <lineage>
        <taxon>Bacteria</taxon>
        <taxon>Bacillati</taxon>
        <taxon>Actinomycetota</taxon>
        <taxon>Actinomycetes</taxon>
        <taxon>Mycobacteriales</taxon>
        <taxon>Corynebacteriaceae</taxon>
        <taxon>Corynebacterium</taxon>
    </lineage>
</organism>
<dbReference type="EMBL" id="JAFLEQ010000008">
    <property type="protein sequence ID" value="MBN9644037.1"/>
    <property type="molecule type" value="Genomic_DNA"/>
</dbReference>
<comment type="caution">
    <text evidence="2">The sequence shown here is derived from an EMBL/GenBank/DDBJ whole genome shotgun (WGS) entry which is preliminary data.</text>
</comment>
<evidence type="ECO:0000256" key="1">
    <source>
        <dbReference type="RuleBase" id="RU362001"/>
    </source>
</evidence>
<accession>A0A939E1Z5</accession>
<dbReference type="RefSeq" id="WP_207118912.1">
    <property type="nucleotide sequence ID" value="NZ_JAFLEQ010000008.1"/>
</dbReference>
<reference evidence="2" key="1">
    <citation type="submission" date="2021-03" db="EMBL/GenBank/DDBJ databases">
        <authorList>
            <person name="Sun Q."/>
        </authorList>
    </citation>
    <scope>NUCLEOTIDE SEQUENCE</scope>
    <source>
        <strain evidence="2">CCM 8862</strain>
    </source>
</reference>
<protein>
    <recommendedName>
        <fullName evidence="1">ESAT-6-like protein</fullName>
    </recommendedName>
</protein>
<gene>
    <name evidence="2" type="ORF">JZY06_05305</name>
</gene>
<dbReference type="SUPFAM" id="SSF140453">
    <property type="entry name" value="EsxAB dimer-like"/>
    <property type="match status" value="1"/>
</dbReference>
<dbReference type="Gene3D" id="1.10.287.1060">
    <property type="entry name" value="ESAT-6-like"/>
    <property type="match status" value="1"/>
</dbReference>
<dbReference type="Proteomes" id="UP000664332">
    <property type="component" value="Unassembled WGS sequence"/>
</dbReference>
<sequence>MDSMIRYQFGAIEQASADITATSGRITSTLDNLKATLQPMVGSWEGESAEAYKQAQQQWDSAAAELNRVLATIAGTVQEGNQRMSDINRRAAASWS</sequence>
<name>A0A939E1Z5_9CORY</name>
<dbReference type="NCBIfam" id="TIGR03930">
    <property type="entry name" value="WXG100_ESAT6"/>
    <property type="match status" value="1"/>
</dbReference>
<dbReference type="InterPro" id="IPR010310">
    <property type="entry name" value="T7SS_ESAT-6-like"/>
</dbReference>
<evidence type="ECO:0000313" key="3">
    <source>
        <dbReference type="Proteomes" id="UP000664332"/>
    </source>
</evidence>
<dbReference type="InterPro" id="IPR036689">
    <property type="entry name" value="ESAT-6-like_sf"/>
</dbReference>
<dbReference type="AlphaFoldDB" id="A0A939E1Z5"/>